<organism evidence="3 4">
    <name type="scientific">Paractinoplanes globisporus</name>
    <dbReference type="NCBI Taxonomy" id="113565"/>
    <lineage>
        <taxon>Bacteria</taxon>
        <taxon>Bacillati</taxon>
        <taxon>Actinomycetota</taxon>
        <taxon>Actinomycetes</taxon>
        <taxon>Micromonosporales</taxon>
        <taxon>Micromonosporaceae</taxon>
        <taxon>Paractinoplanes</taxon>
    </lineage>
</organism>
<dbReference type="PROSITE" id="PS51257">
    <property type="entry name" value="PROKAR_LIPOPROTEIN"/>
    <property type="match status" value="1"/>
</dbReference>
<feature type="domain" description="NodB homology" evidence="2">
    <location>
        <begin position="62"/>
        <end position="241"/>
    </location>
</feature>
<dbReference type="Gene3D" id="3.20.20.370">
    <property type="entry name" value="Glycoside hydrolase/deacetylase"/>
    <property type="match status" value="1"/>
</dbReference>
<dbReference type="SUPFAM" id="SSF88713">
    <property type="entry name" value="Glycoside hydrolase/deacetylase"/>
    <property type="match status" value="1"/>
</dbReference>
<keyword evidence="4" id="KW-1185">Reference proteome</keyword>
<dbReference type="Proteomes" id="UP001602245">
    <property type="component" value="Unassembled WGS sequence"/>
</dbReference>
<sequence length="248" mass="25743">MQRRDALRTVTALTLGAVAGCEPAPRSPAPATEPSGSPTIGPAGPPAPALPAEVRHGPRDRPQVALTFHGQGDPRLITDLLDELKRGGARVTVLAVGTWLASNLALGRRVLADGHELGNHTQHHGDIKNMKPTLAYAEIVACAQAIHAVAGSPGRWFRPSQTQFATAMIKAAARKAGYPTCLSYDVDPRDFTDPGSPAIVSATLAAVRPGSIVSLHCGHQGTVAAIAPVLAGLRARGLRPVTASELFA</sequence>
<comment type="caution">
    <text evidence="3">The sequence shown here is derived from an EMBL/GenBank/DDBJ whole genome shotgun (WGS) entry which is preliminary data.</text>
</comment>
<dbReference type="InterPro" id="IPR011330">
    <property type="entry name" value="Glyco_hydro/deAcase_b/a-brl"/>
</dbReference>
<dbReference type="PROSITE" id="PS51677">
    <property type="entry name" value="NODB"/>
    <property type="match status" value="1"/>
</dbReference>
<dbReference type="CDD" id="cd10917">
    <property type="entry name" value="CE4_NodB_like_6s_7s"/>
    <property type="match status" value="1"/>
</dbReference>
<dbReference type="RefSeq" id="WP_020515738.1">
    <property type="nucleotide sequence ID" value="NZ_JBIAZU010000003.1"/>
</dbReference>
<dbReference type="PANTHER" id="PTHR10587:SF137">
    <property type="entry name" value="4-DEOXY-4-FORMAMIDO-L-ARABINOSE-PHOSPHOUNDECAPRENOL DEFORMYLASE ARND-RELATED"/>
    <property type="match status" value="1"/>
</dbReference>
<accession>A0ABW6WCL9</accession>
<feature type="region of interest" description="Disordered" evidence="1">
    <location>
        <begin position="19"/>
        <end position="57"/>
    </location>
</feature>
<dbReference type="InterPro" id="IPR050248">
    <property type="entry name" value="Polysacc_deacetylase_ArnD"/>
</dbReference>
<dbReference type="EC" id="3.-.-.-" evidence="3"/>
<dbReference type="PANTHER" id="PTHR10587">
    <property type="entry name" value="GLYCOSYL TRANSFERASE-RELATED"/>
    <property type="match status" value="1"/>
</dbReference>
<protein>
    <submittedName>
        <fullName evidence="3">Polysaccharide deacetylase family protein</fullName>
        <ecNumber evidence="3">3.-.-.-</ecNumber>
    </submittedName>
</protein>
<evidence type="ECO:0000256" key="1">
    <source>
        <dbReference type="SAM" id="MobiDB-lite"/>
    </source>
</evidence>
<evidence type="ECO:0000259" key="2">
    <source>
        <dbReference type="PROSITE" id="PS51677"/>
    </source>
</evidence>
<gene>
    <name evidence="3" type="ORF">ACFY35_16575</name>
</gene>
<keyword evidence="3" id="KW-0378">Hydrolase</keyword>
<reference evidence="3 4" key="1">
    <citation type="submission" date="2024-10" db="EMBL/GenBank/DDBJ databases">
        <title>The Natural Products Discovery Center: Release of the First 8490 Sequenced Strains for Exploring Actinobacteria Biosynthetic Diversity.</title>
        <authorList>
            <person name="Kalkreuter E."/>
            <person name="Kautsar S.A."/>
            <person name="Yang D."/>
            <person name="Bader C.D."/>
            <person name="Teijaro C.N."/>
            <person name="Fluegel L."/>
            <person name="Davis C.M."/>
            <person name="Simpson J.R."/>
            <person name="Lauterbach L."/>
            <person name="Steele A.D."/>
            <person name="Gui C."/>
            <person name="Meng S."/>
            <person name="Li G."/>
            <person name="Viehrig K."/>
            <person name="Ye F."/>
            <person name="Su P."/>
            <person name="Kiefer A.F."/>
            <person name="Nichols A."/>
            <person name="Cepeda A.J."/>
            <person name="Yan W."/>
            <person name="Fan B."/>
            <person name="Jiang Y."/>
            <person name="Adhikari A."/>
            <person name="Zheng C.-J."/>
            <person name="Schuster L."/>
            <person name="Cowan T.M."/>
            <person name="Smanski M.J."/>
            <person name="Chevrette M.G."/>
            <person name="De Carvalho L.P.S."/>
            <person name="Shen B."/>
        </authorList>
    </citation>
    <scope>NUCLEOTIDE SEQUENCE [LARGE SCALE GENOMIC DNA]</scope>
    <source>
        <strain evidence="3 4">NPDC000087</strain>
    </source>
</reference>
<dbReference type="InterPro" id="IPR002509">
    <property type="entry name" value="NODB_dom"/>
</dbReference>
<name>A0ABW6WCL9_9ACTN</name>
<dbReference type="Pfam" id="PF01522">
    <property type="entry name" value="Polysacc_deac_1"/>
    <property type="match status" value="1"/>
</dbReference>
<dbReference type="EMBL" id="JBIAZU010000003">
    <property type="protein sequence ID" value="MFF5291057.1"/>
    <property type="molecule type" value="Genomic_DNA"/>
</dbReference>
<evidence type="ECO:0000313" key="4">
    <source>
        <dbReference type="Proteomes" id="UP001602245"/>
    </source>
</evidence>
<proteinExistence type="predicted"/>
<dbReference type="GO" id="GO:0016787">
    <property type="term" value="F:hydrolase activity"/>
    <property type="evidence" value="ECO:0007669"/>
    <property type="project" value="UniProtKB-KW"/>
</dbReference>
<evidence type="ECO:0000313" key="3">
    <source>
        <dbReference type="EMBL" id="MFF5291057.1"/>
    </source>
</evidence>